<keyword evidence="6" id="KW-0223">Dioxygenase</keyword>
<comment type="similarity">
    <text evidence="1 6">Belongs to the carotenoid oxygenase family.</text>
</comment>
<comment type="cofactor">
    <cofactor evidence="5 6">
        <name>Fe(2+)</name>
        <dbReference type="ChEBI" id="CHEBI:29033"/>
    </cofactor>
    <text evidence="5 6">Binds 1 Fe(2+) ion per subunit.</text>
</comment>
<feature type="binding site" evidence="5">
    <location>
        <position position="298"/>
    </location>
    <ligand>
        <name>Fe cation</name>
        <dbReference type="ChEBI" id="CHEBI:24875"/>
        <note>catalytic</note>
    </ligand>
</feature>
<evidence type="ECO:0000256" key="4">
    <source>
        <dbReference type="ARBA" id="ARBA00023004"/>
    </source>
</evidence>
<dbReference type="Pfam" id="PF03055">
    <property type="entry name" value="RPE65"/>
    <property type="match status" value="1"/>
</dbReference>
<dbReference type="PANTHER" id="PTHR10543:SF89">
    <property type="entry name" value="CAROTENOID 9,10(9',10')-CLEAVAGE DIOXYGENASE 1"/>
    <property type="match status" value="1"/>
</dbReference>
<keyword evidence="2 5" id="KW-0479">Metal-binding</keyword>
<evidence type="ECO:0000256" key="2">
    <source>
        <dbReference type="ARBA" id="ARBA00022723"/>
    </source>
</evidence>
<evidence type="ECO:0000313" key="7">
    <source>
        <dbReference type="EMBL" id="OBJ85044.1"/>
    </source>
</evidence>
<feature type="binding site" evidence="5">
    <location>
        <position position="186"/>
    </location>
    <ligand>
        <name>Fe cation</name>
        <dbReference type="ChEBI" id="CHEBI:24875"/>
        <note>catalytic</note>
    </ligand>
</feature>
<dbReference type="GO" id="GO:0046872">
    <property type="term" value="F:metal ion binding"/>
    <property type="evidence" value="ECO:0007669"/>
    <property type="project" value="UniProtKB-KW"/>
</dbReference>
<gene>
    <name evidence="7" type="ORF">A5640_13780</name>
</gene>
<keyword evidence="3 6" id="KW-0560">Oxidoreductase</keyword>
<evidence type="ECO:0000256" key="5">
    <source>
        <dbReference type="PIRSR" id="PIRSR604294-1"/>
    </source>
</evidence>
<dbReference type="AlphaFoldDB" id="A0A1A3KKS6"/>
<dbReference type="EC" id="1.13.11.-" evidence="6"/>
<keyword evidence="4 5" id="KW-0408">Iron</keyword>
<organism evidence="7 8">
    <name type="scientific">Mycobacterium asiaticum</name>
    <dbReference type="NCBI Taxonomy" id="1790"/>
    <lineage>
        <taxon>Bacteria</taxon>
        <taxon>Bacillati</taxon>
        <taxon>Actinomycetota</taxon>
        <taxon>Actinomycetes</taxon>
        <taxon>Mycobacteriales</taxon>
        <taxon>Mycobacteriaceae</taxon>
        <taxon>Mycobacterium</taxon>
    </lineage>
</organism>
<dbReference type="PANTHER" id="PTHR10543">
    <property type="entry name" value="BETA-CAROTENE DIOXYGENASE"/>
    <property type="match status" value="1"/>
</dbReference>
<evidence type="ECO:0000313" key="8">
    <source>
        <dbReference type="Proteomes" id="UP000093925"/>
    </source>
</evidence>
<evidence type="ECO:0000256" key="6">
    <source>
        <dbReference type="RuleBase" id="RU364048"/>
    </source>
</evidence>
<dbReference type="EMBL" id="LZLM01000077">
    <property type="protein sequence ID" value="OBJ85044.1"/>
    <property type="molecule type" value="Genomic_DNA"/>
</dbReference>
<evidence type="ECO:0000256" key="3">
    <source>
        <dbReference type="ARBA" id="ARBA00023002"/>
    </source>
</evidence>
<evidence type="ECO:0000256" key="1">
    <source>
        <dbReference type="ARBA" id="ARBA00006787"/>
    </source>
</evidence>
<dbReference type="GO" id="GO:0016121">
    <property type="term" value="P:carotene catabolic process"/>
    <property type="evidence" value="ECO:0007669"/>
    <property type="project" value="TreeGrafter"/>
</dbReference>
<reference evidence="7 8" key="1">
    <citation type="submission" date="2016-06" db="EMBL/GenBank/DDBJ databases">
        <authorList>
            <person name="Kjaerup R.B."/>
            <person name="Dalgaard T.S."/>
            <person name="Juul-Madsen H.R."/>
        </authorList>
    </citation>
    <scope>NUCLEOTIDE SEQUENCE [LARGE SCALE GENOMIC DNA]</scope>
    <source>
        <strain evidence="7 8">1276495.2</strain>
    </source>
</reference>
<feature type="binding site" evidence="5">
    <location>
        <position position="234"/>
    </location>
    <ligand>
        <name>Fe cation</name>
        <dbReference type="ChEBI" id="CHEBI:24875"/>
        <note>catalytic</note>
    </ligand>
</feature>
<dbReference type="InterPro" id="IPR004294">
    <property type="entry name" value="Carotenoid_Oase"/>
</dbReference>
<name>A0A1A3KKS6_MYCAS</name>
<dbReference type="GO" id="GO:0010436">
    <property type="term" value="F:carotenoid dioxygenase activity"/>
    <property type="evidence" value="ECO:0007669"/>
    <property type="project" value="TreeGrafter"/>
</dbReference>
<sequence length="507" mass="57044">MNVEIVGKYLSTLPEDDDHPYRTGPWRPQTTEWDADDLAVVAGELPRDLDGVYLRNTENPLHPAFKTYHPFDGDGMLHVVGFRDGKAFYRNRFVKTEGFLAENETGGPLWPGLAEPVQFAKREKGWGARELMKDASSTDVIVHRGIALTSFYQCGDLYRVDPYSGDTLGTETWNGGFPVDWGVSAHPKVDNRTGELLFFNYSKQDPYMHYGVVDENNDLVHYVDIPLPGPRLPHDMAFTENYAILNDFPLFWDPRLLEHQVHLPRYFPELPSRFAVIPRRGETADIRWFEADPTYVLHFTNAYEDGDEIVLDGFFEGAPQPLESGTGPSGKWEKLFRFLALDRMEAHLHQWRLNLVTGAVREERLSESITEFGTINAEYATGKYRYTYAASGKPGWFLFDGLVKHDLQTGAEERYSLGDGVYGSETAMAPRVGSATEDDGYLVTLTTDMNADASYCLVFDAARVGDGPVCKLQLPERISSGTHSTWVPGAELRRWDQTESAATAVGL</sequence>
<protein>
    <recommendedName>
        <fullName evidence="6">Dioxygenase</fullName>
        <ecNumber evidence="6">1.13.11.-</ecNumber>
    </recommendedName>
</protein>
<dbReference type="RefSeq" id="WP_065140352.1">
    <property type="nucleotide sequence ID" value="NZ_LZLM01000077.1"/>
</dbReference>
<proteinExistence type="inferred from homology"/>
<dbReference type="Proteomes" id="UP000093925">
    <property type="component" value="Unassembled WGS sequence"/>
</dbReference>
<feature type="binding site" evidence="5">
    <location>
        <position position="483"/>
    </location>
    <ligand>
        <name>Fe cation</name>
        <dbReference type="ChEBI" id="CHEBI:24875"/>
        <note>catalytic</note>
    </ligand>
</feature>
<comment type="caution">
    <text evidence="7">The sequence shown here is derived from an EMBL/GenBank/DDBJ whole genome shotgun (WGS) entry which is preliminary data.</text>
</comment>
<accession>A0A1A3KKS6</accession>